<organism evidence="2 3">
    <name type="scientific">Acetobacter tropicalis</name>
    <dbReference type="NCBI Taxonomy" id="104102"/>
    <lineage>
        <taxon>Bacteria</taxon>
        <taxon>Pseudomonadati</taxon>
        <taxon>Pseudomonadota</taxon>
        <taxon>Alphaproteobacteria</taxon>
        <taxon>Acetobacterales</taxon>
        <taxon>Acetobacteraceae</taxon>
        <taxon>Acetobacter</taxon>
    </lineage>
</organism>
<name>A0A094YIS4_9PROT</name>
<protein>
    <recommendedName>
        <fullName evidence="1">DUF2268 domain-containing protein</fullName>
    </recommendedName>
</protein>
<evidence type="ECO:0000259" key="1">
    <source>
        <dbReference type="Pfam" id="PF10026"/>
    </source>
</evidence>
<dbReference type="Proteomes" id="UP000029448">
    <property type="component" value="Unassembled WGS sequence"/>
</dbReference>
<gene>
    <name evidence="2" type="ORF">AtDm6_2706</name>
</gene>
<proteinExistence type="predicted"/>
<dbReference type="AlphaFoldDB" id="A0A094YIS4"/>
<dbReference type="Pfam" id="PF10026">
    <property type="entry name" value="DUF2268"/>
    <property type="match status" value="1"/>
</dbReference>
<sequence>MLSEVRYDHSRWFFGRGSIPRWFGYTLGYEIVGNWLITVRADTVDWINVPAGVPITAAIKSGLIAKD</sequence>
<dbReference type="PATRIC" id="fig|104102.7.peg.2670"/>
<evidence type="ECO:0000313" key="3">
    <source>
        <dbReference type="Proteomes" id="UP000029448"/>
    </source>
</evidence>
<dbReference type="InterPro" id="IPR018728">
    <property type="entry name" value="DUF2268"/>
</dbReference>
<accession>A0A094YIS4</accession>
<reference evidence="2 3" key="1">
    <citation type="submission" date="2014-06" db="EMBL/GenBank/DDBJ databases">
        <title>Functional and comparative genomic analyses of the Drosophila gut microbiota identify candidate symbiosis factors.</title>
        <authorList>
            <person name="Newell P.D."/>
            <person name="Chaston J.M."/>
            <person name="Douglas A.E."/>
        </authorList>
    </citation>
    <scope>NUCLEOTIDE SEQUENCE [LARGE SCALE GENOMIC DNA]</scope>
    <source>
        <strain evidence="2 3">DmCS_006</strain>
    </source>
</reference>
<comment type="caution">
    <text evidence="2">The sequence shown here is derived from an EMBL/GenBank/DDBJ whole genome shotgun (WGS) entry which is preliminary data.</text>
</comment>
<keyword evidence="3" id="KW-1185">Reference proteome</keyword>
<dbReference type="EMBL" id="JOKM01000093">
    <property type="protein sequence ID" value="KGB21940.1"/>
    <property type="molecule type" value="Genomic_DNA"/>
</dbReference>
<feature type="domain" description="DUF2268" evidence="1">
    <location>
        <begin position="6"/>
        <end position="51"/>
    </location>
</feature>
<evidence type="ECO:0000313" key="2">
    <source>
        <dbReference type="EMBL" id="KGB21940.1"/>
    </source>
</evidence>